<evidence type="ECO:0000313" key="3">
    <source>
        <dbReference type="Proteomes" id="UP001597182"/>
    </source>
</evidence>
<name>A0ABW3VRC6_9PSEU</name>
<organism evidence="2 3">
    <name type="scientific">Pseudonocardia benzenivorans</name>
    <dbReference type="NCBI Taxonomy" id="228005"/>
    <lineage>
        <taxon>Bacteria</taxon>
        <taxon>Bacillati</taxon>
        <taxon>Actinomycetota</taxon>
        <taxon>Actinomycetes</taxon>
        <taxon>Pseudonocardiales</taxon>
        <taxon>Pseudonocardiaceae</taxon>
        <taxon>Pseudonocardia</taxon>
    </lineage>
</organism>
<accession>A0ABW3VRC6</accession>
<keyword evidence="3" id="KW-1185">Reference proteome</keyword>
<keyword evidence="1" id="KW-0472">Membrane</keyword>
<feature type="transmembrane region" description="Helical" evidence="1">
    <location>
        <begin position="129"/>
        <end position="149"/>
    </location>
</feature>
<evidence type="ECO:0000256" key="1">
    <source>
        <dbReference type="SAM" id="Phobius"/>
    </source>
</evidence>
<feature type="transmembrane region" description="Helical" evidence="1">
    <location>
        <begin position="30"/>
        <end position="51"/>
    </location>
</feature>
<dbReference type="RefSeq" id="WP_013677604.1">
    <property type="nucleotide sequence ID" value="NZ_BAABKS010000002.1"/>
</dbReference>
<keyword evidence="1" id="KW-0812">Transmembrane</keyword>
<dbReference type="Proteomes" id="UP001597182">
    <property type="component" value="Unassembled WGS sequence"/>
</dbReference>
<dbReference type="EMBL" id="JBHTMB010000277">
    <property type="protein sequence ID" value="MFD1237231.1"/>
    <property type="molecule type" value="Genomic_DNA"/>
</dbReference>
<proteinExistence type="predicted"/>
<keyword evidence="1" id="KW-1133">Transmembrane helix</keyword>
<reference evidence="3" key="1">
    <citation type="journal article" date="2019" name="Int. J. Syst. Evol. Microbiol.">
        <title>The Global Catalogue of Microorganisms (GCM) 10K type strain sequencing project: providing services to taxonomists for standard genome sequencing and annotation.</title>
        <authorList>
            <consortium name="The Broad Institute Genomics Platform"/>
            <consortium name="The Broad Institute Genome Sequencing Center for Infectious Disease"/>
            <person name="Wu L."/>
            <person name="Ma J."/>
        </authorList>
    </citation>
    <scope>NUCLEOTIDE SEQUENCE [LARGE SCALE GENOMIC DNA]</scope>
    <source>
        <strain evidence="3">CCUG 49018</strain>
    </source>
</reference>
<sequence>MSGSGSELIEAIGTSGRAAVSWLRGRKPELVVGLAVLVTVLAALAFVGAMLDDRAIAAHRAFTTATVLDGSSFSRTLVRFTLADGQAVVPERGVMYPRGLQSGTTIVVEYATDHPSLVRVAGRTALDRLPILLGAVAGTWAVLGSWAWWLRRRRQARQAAESRPVEVARV</sequence>
<protein>
    <submittedName>
        <fullName evidence="2">DUF3592 domain-containing protein</fullName>
    </submittedName>
</protein>
<evidence type="ECO:0000313" key="2">
    <source>
        <dbReference type="EMBL" id="MFD1237231.1"/>
    </source>
</evidence>
<gene>
    <name evidence="2" type="ORF">ACFQ34_28440</name>
</gene>
<comment type="caution">
    <text evidence="2">The sequence shown here is derived from an EMBL/GenBank/DDBJ whole genome shotgun (WGS) entry which is preliminary data.</text>
</comment>